<dbReference type="Proteomes" id="UP001233271">
    <property type="component" value="Chromosome 6"/>
</dbReference>
<keyword evidence="3" id="KW-1185">Reference proteome</keyword>
<dbReference type="RefSeq" id="XP_060459412.1">
    <property type="nucleotide sequence ID" value="XM_060603082.1"/>
</dbReference>
<accession>A0AA48L914</accession>
<reference evidence="2" key="1">
    <citation type="journal article" date="2023" name="BMC Genomics">
        <title>Chromosome-level genome assemblies of Cutaneotrichosporon spp. (Trichosporonales, Basidiomycota) reveal imbalanced evolution between nucleotide sequences and chromosome synteny.</title>
        <authorList>
            <person name="Kobayashi Y."/>
            <person name="Kayamori A."/>
            <person name="Aoki K."/>
            <person name="Shiwa Y."/>
            <person name="Matsutani M."/>
            <person name="Fujita N."/>
            <person name="Sugita T."/>
            <person name="Iwasaki W."/>
            <person name="Tanaka N."/>
            <person name="Takashima M."/>
        </authorList>
    </citation>
    <scope>NUCLEOTIDE SEQUENCE</scope>
    <source>
        <strain evidence="2">HIS019</strain>
    </source>
</reference>
<feature type="compositionally biased region" description="Polar residues" evidence="1">
    <location>
        <begin position="1"/>
        <end position="22"/>
    </location>
</feature>
<evidence type="ECO:0000313" key="3">
    <source>
        <dbReference type="Proteomes" id="UP001233271"/>
    </source>
</evidence>
<feature type="region of interest" description="Disordered" evidence="1">
    <location>
        <begin position="1"/>
        <end position="44"/>
    </location>
</feature>
<dbReference type="EMBL" id="AP028217">
    <property type="protein sequence ID" value="BEI94147.1"/>
    <property type="molecule type" value="Genomic_DNA"/>
</dbReference>
<gene>
    <name evidence="2" type="ORF">CcaverHIS019_0606060</name>
</gene>
<organism evidence="2 3">
    <name type="scientific">Cutaneotrichosporon cavernicola</name>
    <dbReference type="NCBI Taxonomy" id="279322"/>
    <lineage>
        <taxon>Eukaryota</taxon>
        <taxon>Fungi</taxon>
        <taxon>Dikarya</taxon>
        <taxon>Basidiomycota</taxon>
        <taxon>Agaricomycotina</taxon>
        <taxon>Tremellomycetes</taxon>
        <taxon>Trichosporonales</taxon>
        <taxon>Trichosporonaceae</taxon>
        <taxon>Cutaneotrichosporon</taxon>
    </lineage>
</organism>
<proteinExistence type="predicted"/>
<evidence type="ECO:0000313" key="2">
    <source>
        <dbReference type="EMBL" id="BEI94147.1"/>
    </source>
</evidence>
<evidence type="ECO:0000256" key="1">
    <source>
        <dbReference type="SAM" id="MobiDB-lite"/>
    </source>
</evidence>
<dbReference type="KEGG" id="ccac:CcaHIS019_0606060"/>
<sequence>MSGNQGDQNQQFTIQPHPATTNDPRDLVGEVQGGANAFNTPGIQQIPDKVAAALEKPKTRDELEARTKELNK</sequence>
<protein>
    <submittedName>
        <fullName evidence="2">Uncharacterized protein</fullName>
    </submittedName>
</protein>
<dbReference type="GeneID" id="85498017"/>
<name>A0AA48L914_9TREE</name>
<dbReference type="AlphaFoldDB" id="A0AA48L914"/>